<comment type="caution">
    <text evidence="2">The sequence shown here is derived from an EMBL/GenBank/DDBJ whole genome shotgun (WGS) entry which is preliminary data.</text>
</comment>
<name>A0A848IUN9_9BURK</name>
<reference evidence="2 3" key="1">
    <citation type="submission" date="2020-04" db="EMBL/GenBank/DDBJ databases">
        <title>Paraburkholderia sp. RP-4-7 isolated from soil.</title>
        <authorList>
            <person name="Dahal R.H."/>
        </authorList>
    </citation>
    <scope>NUCLEOTIDE SEQUENCE [LARGE SCALE GENOMIC DNA]</scope>
    <source>
        <strain evidence="2 3">RP-4-7</strain>
    </source>
</reference>
<evidence type="ECO:0000313" key="3">
    <source>
        <dbReference type="Proteomes" id="UP000544134"/>
    </source>
</evidence>
<dbReference type="AlphaFoldDB" id="A0A848IUN9"/>
<feature type="transmembrane region" description="Helical" evidence="1">
    <location>
        <begin position="9"/>
        <end position="31"/>
    </location>
</feature>
<accession>A0A848IUN9</accession>
<protein>
    <submittedName>
        <fullName evidence="2">DUF748 domain-containing protein</fullName>
    </submittedName>
</protein>
<keyword evidence="1" id="KW-0812">Transmembrane</keyword>
<sequence length="375" mass="40248">MSGSKSGRTIFRVGGTIAMIVLAGMGGWLFVVHELKQRVLEMLGPLGTAERIDVSFNRITLTRVHLRASQNWPAADVFRAERVVFDLDMRALLSDRVHVLNVRAEGYYLSAVRSADGHMRLLANLSQSAREANGQSVAAATRASGDKLIDHVALGHGTIEFFDQTVQKPAYRILITDVRATIDHLHFPDLTDTSTFDLTGLIKGPSHTGGVSVAGWIKIASSDSQTHATLRNVDISELDPYLPKEASSKGKARSSTIDLTLDAAVRNYHIHAPGTLTLNHFQLAENSNGNPVDKLLSIPGKAAVAALTDHQGQIRLKFELDGNVRDPKFSLNESLSEHLAAGFANALGASAAGVAKGAGETMEGIGNALLNLLPR</sequence>
<keyword evidence="3" id="KW-1185">Reference proteome</keyword>
<keyword evidence="1" id="KW-1133">Transmembrane helix</keyword>
<dbReference type="EMBL" id="JABBGJ010000064">
    <property type="protein sequence ID" value="NMM03909.1"/>
    <property type="molecule type" value="Genomic_DNA"/>
</dbReference>
<keyword evidence="1" id="KW-0472">Membrane</keyword>
<organism evidence="2 3">
    <name type="scientific">Paraburkholderia polaris</name>
    <dbReference type="NCBI Taxonomy" id="2728848"/>
    <lineage>
        <taxon>Bacteria</taxon>
        <taxon>Pseudomonadati</taxon>
        <taxon>Pseudomonadota</taxon>
        <taxon>Betaproteobacteria</taxon>
        <taxon>Burkholderiales</taxon>
        <taxon>Burkholderiaceae</taxon>
        <taxon>Paraburkholderia</taxon>
    </lineage>
</organism>
<evidence type="ECO:0000256" key="1">
    <source>
        <dbReference type="SAM" id="Phobius"/>
    </source>
</evidence>
<proteinExistence type="predicted"/>
<gene>
    <name evidence="2" type="ORF">HHL24_39320</name>
</gene>
<dbReference type="Proteomes" id="UP000544134">
    <property type="component" value="Unassembled WGS sequence"/>
</dbReference>
<evidence type="ECO:0000313" key="2">
    <source>
        <dbReference type="EMBL" id="NMM03909.1"/>
    </source>
</evidence>